<evidence type="ECO:0000313" key="2">
    <source>
        <dbReference type="Proteomes" id="UP000024635"/>
    </source>
</evidence>
<dbReference type="EMBL" id="JARK01000137">
    <property type="protein sequence ID" value="EYC42278.1"/>
    <property type="molecule type" value="Genomic_DNA"/>
</dbReference>
<protein>
    <submittedName>
        <fullName evidence="1">Uncharacterized protein</fullName>
    </submittedName>
</protein>
<accession>A0A016WTB7</accession>
<organism evidence="1 2">
    <name type="scientific">Ancylostoma ceylanicum</name>
    <dbReference type="NCBI Taxonomy" id="53326"/>
    <lineage>
        <taxon>Eukaryota</taxon>
        <taxon>Metazoa</taxon>
        <taxon>Ecdysozoa</taxon>
        <taxon>Nematoda</taxon>
        <taxon>Chromadorea</taxon>
        <taxon>Rhabditida</taxon>
        <taxon>Rhabditina</taxon>
        <taxon>Rhabditomorpha</taxon>
        <taxon>Strongyloidea</taxon>
        <taxon>Ancylostomatidae</taxon>
        <taxon>Ancylostomatinae</taxon>
        <taxon>Ancylostoma</taxon>
    </lineage>
</organism>
<proteinExistence type="predicted"/>
<comment type="caution">
    <text evidence="1">The sequence shown here is derived from an EMBL/GenBank/DDBJ whole genome shotgun (WGS) entry which is preliminary data.</text>
</comment>
<keyword evidence="2" id="KW-1185">Reference proteome</keyword>
<dbReference type="AlphaFoldDB" id="A0A016WTB7"/>
<sequence length="68" mass="8086">MKNSATDSCLFWHSAEARKAIRTGQTTCTRYERDNLLEMTGDQRFLKLAEDMLRLNDTKHFDQTDFRR</sequence>
<gene>
    <name evidence="1" type="primary">Acey_s0537.g3120</name>
    <name evidence="1" type="ORF">Y032_0537g3120</name>
</gene>
<reference evidence="2" key="1">
    <citation type="journal article" date="2015" name="Nat. Genet.">
        <title>The genome and transcriptome of the zoonotic hookworm Ancylostoma ceylanicum identify infection-specific gene families.</title>
        <authorList>
            <person name="Schwarz E.M."/>
            <person name="Hu Y."/>
            <person name="Antoshechkin I."/>
            <person name="Miller M.M."/>
            <person name="Sternberg P.W."/>
            <person name="Aroian R.V."/>
        </authorList>
    </citation>
    <scope>NUCLEOTIDE SEQUENCE</scope>
    <source>
        <strain evidence="2">HY135</strain>
    </source>
</reference>
<evidence type="ECO:0000313" key="1">
    <source>
        <dbReference type="EMBL" id="EYC42278.1"/>
    </source>
</evidence>
<name>A0A016WTB7_9BILA</name>
<dbReference type="Proteomes" id="UP000024635">
    <property type="component" value="Unassembled WGS sequence"/>
</dbReference>